<name>A0A644Z9Q8_9ZZZZ</name>
<dbReference type="GO" id="GO:0005524">
    <property type="term" value="F:ATP binding"/>
    <property type="evidence" value="ECO:0007669"/>
    <property type="project" value="UniProtKB-KW"/>
</dbReference>
<dbReference type="NCBIfam" id="TIGR00370">
    <property type="entry name" value="5-oxoprolinase subunit PxpB"/>
    <property type="match status" value="1"/>
</dbReference>
<organism evidence="5">
    <name type="scientific">bioreactor metagenome</name>
    <dbReference type="NCBI Taxonomy" id="1076179"/>
    <lineage>
        <taxon>unclassified sequences</taxon>
        <taxon>metagenomes</taxon>
        <taxon>ecological metagenomes</taxon>
    </lineage>
</organism>
<keyword evidence="3" id="KW-0067">ATP-binding</keyword>
<dbReference type="EMBL" id="VSSQ01007795">
    <property type="protein sequence ID" value="MPM36998.1"/>
    <property type="molecule type" value="Genomic_DNA"/>
</dbReference>
<dbReference type="InterPro" id="IPR010016">
    <property type="entry name" value="PxpB"/>
</dbReference>
<accession>A0A644Z9Q8</accession>
<dbReference type="Gene3D" id="3.30.1360.40">
    <property type="match status" value="1"/>
</dbReference>
<evidence type="ECO:0000256" key="2">
    <source>
        <dbReference type="ARBA" id="ARBA00022801"/>
    </source>
</evidence>
<dbReference type="Gene3D" id="2.40.100.10">
    <property type="entry name" value="Cyclophilin-like"/>
    <property type="match status" value="1"/>
</dbReference>
<keyword evidence="2" id="KW-0378">Hydrolase</keyword>
<proteinExistence type="predicted"/>
<dbReference type="SUPFAM" id="SSF50891">
    <property type="entry name" value="Cyclophilin-like"/>
    <property type="match status" value="1"/>
</dbReference>
<evidence type="ECO:0000256" key="1">
    <source>
        <dbReference type="ARBA" id="ARBA00022741"/>
    </source>
</evidence>
<dbReference type="PANTHER" id="PTHR34698">
    <property type="entry name" value="5-OXOPROLINASE SUBUNIT B"/>
    <property type="match status" value="1"/>
</dbReference>
<gene>
    <name evidence="5" type="primary">kipI_6</name>
    <name evidence="5" type="ORF">SDC9_83602</name>
</gene>
<evidence type="ECO:0000259" key="4">
    <source>
        <dbReference type="SMART" id="SM00796"/>
    </source>
</evidence>
<protein>
    <submittedName>
        <fullName evidence="5">Kinase A inhibitor</fullName>
    </submittedName>
</protein>
<evidence type="ECO:0000256" key="3">
    <source>
        <dbReference type="ARBA" id="ARBA00022840"/>
    </source>
</evidence>
<keyword evidence="1" id="KW-0547">Nucleotide-binding</keyword>
<sequence length="245" mass="26735">MDEVRFLNAGDTAVTVEFGNEISVAINGRIRAFNIALLESGIPGIVETVPTYRSLMVHYDPGVIRYAALEKRLKGLLSGLDKVRIPPSEVLEIPVLYGGEEGPDLPFVAEHSGRSADEVVAIHSAPEYLIYMLGFTPGFTYLGGMDESIATPRLKTPRVKIPAGSVGIAGAQTGVYPIDSPGGWQLIGQTPVRMYAPEREKPILPEAGQYIKFYPIDRAEYDRIAEQEAAGTYVCKRHSREEGAK</sequence>
<dbReference type="InterPro" id="IPR029000">
    <property type="entry name" value="Cyclophilin-like_dom_sf"/>
</dbReference>
<evidence type="ECO:0000313" key="5">
    <source>
        <dbReference type="EMBL" id="MPM36998.1"/>
    </source>
</evidence>
<dbReference type="SMART" id="SM00796">
    <property type="entry name" value="AHS1"/>
    <property type="match status" value="1"/>
</dbReference>
<dbReference type="AlphaFoldDB" id="A0A644Z9Q8"/>
<comment type="caution">
    <text evidence="5">The sequence shown here is derived from an EMBL/GenBank/DDBJ whole genome shotgun (WGS) entry which is preliminary data.</text>
</comment>
<dbReference type="InterPro" id="IPR003833">
    <property type="entry name" value="CT_C_D"/>
</dbReference>
<reference evidence="5" key="1">
    <citation type="submission" date="2019-08" db="EMBL/GenBank/DDBJ databases">
        <authorList>
            <person name="Kucharzyk K."/>
            <person name="Murdoch R.W."/>
            <person name="Higgins S."/>
            <person name="Loffler F."/>
        </authorList>
    </citation>
    <scope>NUCLEOTIDE SEQUENCE</scope>
</reference>
<dbReference type="Pfam" id="PF02682">
    <property type="entry name" value="CT_C_D"/>
    <property type="match status" value="1"/>
</dbReference>
<dbReference type="PANTHER" id="PTHR34698:SF2">
    <property type="entry name" value="5-OXOPROLINASE SUBUNIT B"/>
    <property type="match status" value="1"/>
</dbReference>
<feature type="domain" description="Carboxyltransferase" evidence="4">
    <location>
        <begin position="4"/>
        <end position="205"/>
    </location>
</feature>
<dbReference type="GO" id="GO:0016787">
    <property type="term" value="F:hydrolase activity"/>
    <property type="evidence" value="ECO:0007669"/>
    <property type="project" value="UniProtKB-KW"/>
</dbReference>
<dbReference type="SUPFAM" id="SSF160467">
    <property type="entry name" value="PH0987 N-terminal domain-like"/>
    <property type="match status" value="1"/>
</dbReference>